<dbReference type="Pfam" id="PF12662">
    <property type="entry name" value="cEGF"/>
    <property type="match status" value="1"/>
</dbReference>
<dbReference type="InterPro" id="IPR049883">
    <property type="entry name" value="NOTCH1_EGF-like"/>
</dbReference>
<comment type="similarity">
    <text evidence="2">Belongs to the fibulin family.</text>
</comment>
<evidence type="ECO:0000256" key="3">
    <source>
        <dbReference type="ARBA" id="ARBA00022530"/>
    </source>
</evidence>
<dbReference type="PANTHER" id="PTHR24050">
    <property type="entry name" value="PA14 DOMAIN-CONTAINING PROTEIN"/>
    <property type="match status" value="1"/>
</dbReference>
<dbReference type="CDD" id="cd00054">
    <property type="entry name" value="EGF_CA"/>
    <property type="match status" value="4"/>
</dbReference>
<dbReference type="InterPro" id="IPR052235">
    <property type="entry name" value="Nephronectin_domain"/>
</dbReference>
<dbReference type="PROSITE" id="PS00010">
    <property type="entry name" value="ASX_HYDROXYL"/>
    <property type="match status" value="1"/>
</dbReference>
<dbReference type="InterPro" id="IPR000152">
    <property type="entry name" value="EGF-type_Asp/Asn_hydroxyl_site"/>
</dbReference>
<dbReference type="Gene3D" id="2.10.25.10">
    <property type="entry name" value="Laminin"/>
    <property type="match status" value="5"/>
</dbReference>
<keyword evidence="4 9" id="KW-0245">EGF-like domain</keyword>
<dbReference type="PROSITE" id="PS50026">
    <property type="entry name" value="EGF_3"/>
    <property type="match status" value="2"/>
</dbReference>
<keyword evidence="8" id="KW-0325">Glycoprotein</keyword>
<feature type="compositionally biased region" description="Polar residues" evidence="10">
    <location>
        <begin position="446"/>
        <end position="467"/>
    </location>
</feature>
<dbReference type="SMART" id="SM00179">
    <property type="entry name" value="EGF_CA"/>
    <property type="match status" value="4"/>
</dbReference>
<comment type="caution">
    <text evidence="12">The sequence shown here is derived from an EMBL/GenBank/DDBJ whole genome shotgun (WGS) entry which is preliminary data.</text>
</comment>
<dbReference type="InterPro" id="IPR001881">
    <property type="entry name" value="EGF-like_Ca-bd_dom"/>
</dbReference>
<evidence type="ECO:0000256" key="10">
    <source>
        <dbReference type="SAM" id="MobiDB-lite"/>
    </source>
</evidence>
<evidence type="ECO:0000313" key="13">
    <source>
        <dbReference type="Proteomes" id="UP000028837"/>
    </source>
</evidence>
<comment type="subcellular location">
    <subcellularLocation>
        <location evidence="1">Secreted</location>
        <location evidence="1">Extracellular space</location>
        <location evidence="1">Extracellular matrix</location>
    </subcellularLocation>
</comment>
<evidence type="ECO:0000256" key="4">
    <source>
        <dbReference type="ARBA" id="ARBA00022536"/>
    </source>
</evidence>
<evidence type="ECO:0000256" key="5">
    <source>
        <dbReference type="ARBA" id="ARBA00022729"/>
    </source>
</evidence>
<dbReference type="Pfam" id="PF07645">
    <property type="entry name" value="EGF_CA"/>
    <property type="match status" value="2"/>
</dbReference>
<dbReference type="OrthoDB" id="10045365at2759"/>
<evidence type="ECO:0000313" key="12">
    <source>
        <dbReference type="EMBL" id="KFG31053.1"/>
    </source>
</evidence>
<dbReference type="InterPro" id="IPR026823">
    <property type="entry name" value="cEGF"/>
</dbReference>
<dbReference type="GO" id="GO:0005509">
    <property type="term" value="F:calcium ion binding"/>
    <property type="evidence" value="ECO:0007669"/>
    <property type="project" value="InterPro"/>
</dbReference>
<dbReference type="FunFam" id="2.10.25.10:FF:000005">
    <property type="entry name" value="Fibrillin 2"/>
    <property type="match status" value="1"/>
</dbReference>
<reference evidence="12 13" key="1">
    <citation type="submission" date="2014-02" db="EMBL/GenBank/DDBJ databases">
        <authorList>
            <person name="Sibley D."/>
            <person name="Venepally P."/>
            <person name="Karamycheva S."/>
            <person name="Hadjithomas M."/>
            <person name="Khan A."/>
            <person name="Brunk B."/>
            <person name="Roos D."/>
            <person name="Caler E."/>
            <person name="Lorenzi H."/>
        </authorList>
    </citation>
    <scope>NUCLEOTIDE SEQUENCE [LARGE SCALE GENOMIC DNA]</scope>
    <source>
        <strain evidence="12 13">GAB2-2007-GAL-DOM2</strain>
    </source>
</reference>
<dbReference type="VEuPathDB" id="ToxoDB:TGDOM2_318540"/>
<dbReference type="InterPro" id="IPR000742">
    <property type="entry name" value="EGF"/>
</dbReference>
<evidence type="ECO:0000256" key="1">
    <source>
        <dbReference type="ARBA" id="ARBA00004498"/>
    </source>
</evidence>
<keyword evidence="5" id="KW-0732">Signal</keyword>
<dbReference type="Proteomes" id="UP000028837">
    <property type="component" value="Unassembled WGS sequence"/>
</dbReference>
<dbReference type="PANTHER" id="PTHR24050:SF28">
    <property type="entry name" value="UROMODULIN-LIKE"/>
    <property type="match status" value="1"/>
</dbReference>
<keyword evidence="6" id="KW-0677">Repeat</keyword>
<accession>A0A086JFY5</accession>
<keyword evidence="3" id="KW-0272">Extracellular matrix</keyword>
<keyword evidence="7" id="KW-1015">Disulfide bond</keyword>
<feature type="domain" description="EGF-like" evidence="11">
    <location>
        <begin position="178"/>
        <end position="221"/>
    </location>
</feature>
<dbReference type="AlphaFoldDB" id="A0A086JFY5"/>
<gene>
    <name evidence="12" type="ORF">TGDOM2_318540</name>
</gene>
<name>A0A086JFY5_TOXGO</name>
<comment type="caution">
    <text evidence="9">Lacks conserved residue(s) required for the propagation of feature annotation.</text>
</comment>
<evidence type="ECO:0000259" key="11">
    <source>
        <dbReference type="PROSITE" id="PS50026"/>
    </source>
</evidence>
<evidence type="ECO:0000256" key="8">
    <source>
        <dbReference type="ARBA" id="ARBA00023180"/>
    </source>
</evidence>
<dbReference type="SUPFAM" id="SSF57196">
    <property type="entry name" value="EGF/Laminin"/>
    <property type="match status" value="3"/>
</dbReference>
<sequence>MDAWNCNIVLKAFQVFSYVTCVYRRVSPPTMKGHWFRATSGLGILSFFMSMGTERAYSLSAANSFQLGDRPEDSAFSQKISPLRDLSHDLRRLATSPSVPAYVTRVQTSRTNPASANFRSSDDELAPILRGICNISAFNPCVPEAQCVPTVPVIGEAACICPPGYAGDGRAAGEGCVDINECVTGNNDCDTRTTVCVDLPGSYKCECKPGFLTAPNGRTCLDIDECQSPALNDCNPVTMTCHNLEGTYRCVCKDPQQIMDPLTKRCRDLNECEDMNGIMNPCEQLCFDRFGGFECGCREGYRLSRDGVSCADVDECAEPTLNACDPEGVVSRCQNEIGGYRCLCNIALGFTDGPDGISCVNLDECARDPYICGGALSCCKDLFPPQRFACTVPLDDTLGHTAPLGGVTSQTINAAFGSSPLTSWIPDFLGVANSASLATPRVLEQTSPKLTSGESNLLNHSGVSPDTQTKRSDSLVDPQTDRFIELISEETALYRANGGAMDFFCVIAGSRTNDEVREQLEILRSLGNTNTADPQASRRLQLLTALKPGSPHIPGSQLGPIGGLRFARGATCPAGFRLGGDLYREKVRNKVKNTFEYLITSNIQTNTDGTRKVVAPQEVAAGVLGNTHLVADEAMKWYNELSNIPSSLGSAVQLGNAAADAARDAALQQLMSSGA</sequence>
<organism evidence="12 13">
    <name type="scientific">Toxoplasma gondii GAB2-2007-GAL-DOM2</name>
    <dbReference type="NCBI Taxonomy" id="1130820"/>
    <lineage>
        <taxon>Eukaryota</taxon>
        <taxon>Sar</taxon>
        <taxon>Alveolata</taxon>
        <taxon>Apicomplexa</taxon>
        <taxon>Conoidasida</taxon>
        <taxon>Coccidia</taxon>
        <taxon>Eucoccidiorida</taxon>
        <taxon>Eimeriorina</taxon>
        <taxon>Sarcocystidae</taxon>
        <taxon>Toxoplasma</taxon>
    </lineage>
</organism>
<evidence type="ECO:0000256" key="6">
    <source>
        <dbReference type="ARBA" id="ARBA00022737"/>
    </source>
</evidence>
<dbReference type="PROSITE" id="PS01186">
    <property type="entry name" value="EGF_2"/>
    <property type="match status" value="1"/>
</dbReference>
<feature type="domain" description="EGF-like" evidence="11">
    <location>
        <begin position="129"/>
        <end position="168"/>
    </location>
</feature>
<dbReference type="EMBL" id="AHZU02001568">
    <property type="protein sequence ID" value="KFG31053.1"/>
    <property type="molecule type" value="Genomic_DNA"/>
</dbReference>
<feature type="region of interest" description="Disordered" evidence="10">
    <location>
        <begin position="446"/>
        <end position="475"/>
    </location>
</feature>
<protein>
    <submittedName>
        <fullName evidence="12">Calcium binding egf domain-containing protein</fullName>
    </submittedName>
</protein>
<evidence type="ECO:0000256" key="9">
    <source>
        <dbReference type="PROSITE-ProRule" id="PRU00076"/>
    </source>
</evidence>
<evidence type="ECO:0000256" key="2">
    <source>
        <dbReference type="ARBA" id="ARBA00006127"/>
    </source>
</evidence>
<proteinExistence type="inferred from homology"/>
<evidence type="ECO:0000256" key="7">
    <source>
        <dbReference type="ARBA" id="ARBA00023157"/>
    </source>
</evidence>
<dbReference type="SMART" id="SM00181">
    <property type="entry name" value="EGF"/>
    <property type="match status" value="5"/>
</dbReference>
<keyword evidence="3" id="KW-0964">Secreted</keyword>